<dbReference type="GO" id="GO:0050660">
    <property type="term" value="F:flavin adenine dinucleotide binding"/>
    <property type="evidence" value="ECO:0007669"/>
    <property type="project" value="InterPro"/>
</dbReference>
<evidence type="ECO:0000256" key="2">
    <source>
        <dbReference type="ARBA" id="ARBA00010989"/>
    </source>
</evidence>
<dbReference type="KEGG" id="fmu:J7337_002704"/>
<evidence type="ECO:0000256" key="3">
    <source>
        <dbReference type="ARBA" id="ARBA00022630"/>
    </source>
</evidence>
<dbReference type="AlphaFoldDB" id="A0A9P8IUA6"/>
<dbReference type="GeneID" id="68310561"/>
<dbReference type="EMBL" id="JAHBCI010000002">
    <property type="protein sequence ID" value="KAG9505732.1"/>
    <property type="molecule type" value="Genomic_DNA"/>
</dbReference>
<dbReference type="Gene3D" id="3.30.9.10">
    <property type="entry name" value="D-Amino Acid Oxidase, subunit A, domain 2"/>
    <property type="match status" value="1"/>
</dbReference>
<evidence type="ECO:0000259" key="6">
    <source>
        <dbReference type="Pfam" id="PF01266"/>
    </source>
</evidence>
<dbReference type="PANTHER" id="PTHR10961:SF7">
    <property type="entry name" value="FAD DEPENDENT OXIDOREDUCTASE DOMAIN-CONTAINING PROTEIN"/>
    <property type="match status" value="1"/>
</dbReference>
<evidence type="ECO:0000256" key="1">
    <source>
        <dbReference type="ARBA" id="ARBA00001974"/>
    </source>
</evidence>
<dbReference type="Proteomes" id="UP000827133">
    <property type="component" value="Unassembled WGS sequence"/>
</dbReference>
<proteinExistence type="inferred from homology"/>
<name>A0A9P8IUA6_9HYPO</name>
<accession>A0A9P8IUA6</accession>
<comment type="cofactor">
    <cofactor evidence="1">
        <name>FAD</name>
        <dbReference type="ChEBI" id="CHEBI:57692"/>
    </cofactor>
</comment>
<keyword evidence="8" id="KW-1185">Reference proteome</keyword>
<keyword evidence="4" id="KW-0274">FAD</keyword>
<gene>
    <name evidence="7" type="ORF">J7337_002704</name>
</gene>
<comment type="similarity">
    <text evidence="2">Belongs to the MSOX/MTOX family.</text>
</comment>
<dbReference type="Gene3D" id="3.50.50.60">
    <property type="entry name" value="FAD/NAD(P)-binding domain"/>
    <property type="match status" value="2"/>
</dbReference>
<protein>
    <recommendedName>
        <fullName evidence="6">FAD dependent oxidoreductase domain-containing protein</fullName>
    </recommendedName>
</protein>
<dbReference type="SUPFAM" id="SSF51905">
    <property type="entry name" value="FAD/NAD(P)-binding domain"/>
    <property type="match status" value="1"/>
</dbReference>
<dbReference type="InterPro" id="IPR045170">
    <property type="entry name" value="MTOX"/>
</dbReference>
<dbReference type="PANTHER" id="PTHR10961">
    <property type="entry name" value="PEROXISOMAL SARCOSINE OXIDASE"/>
    <property type="match status" value="1"/>
</dbReference>
<evidence type="ECO:0000256" key="4">
    <source>
        <dbReference type="ARBA" id="ARBA00022827"/>
    </source>
</evidence>
<dbReference type="Pfam" id="PF01266">
    <property type="entry name" value="DAO"/>
    <property type="match status" value="1"/>
</dbReference>
<organism evidence="7 8">
    <name type="scientific">Fusarium musae</name>
    <dbReference type="NCBI Taxonomy" id="1042133"/>
    <lineage>
        <taxon>Eukaryota</taxon>
        <taxon>Fungi</taxon>
        <taxon>Dikarya</taxon>
        <taxon>Ascomycota</taxon>
        <taxon>Pezizomycotina</taxon>
        <taxon>Sordariomycetes</taxon>
        <taxon>Hypocreomycetidae</taxon>
        <taxon>Hypocreales</taxon>
        <taxon>Nectriaceae</taxon>
        <taxon>Fusarium</taxon>
    </lineage>
</organism>
<dbReference type="InterPro" id="IPR036188">
    <property type="entry name" value="FAD/NAD-bd_sf"/>
</dbReference>
<dbReference type="InterPro" id="IPR006076">
    <property type="entry name" value="FAD-dep_OxRdtase"/>
</dbReference>
<keyword evidence="3" id="KW-0285">Flavoprotein</keyword>
<sequence>MVTKVGLGALGSAAAYHASIKGARVVGFEQFELGQVRSASYDTSRIVRTSYGAHEFVAFARLDANDVPYELLTPEETNKRWPVFNVPQGVDTVFTPDSGIVHAAKAVMTLQFQARVNGAILGENTCVEAVTPQPSGGIAIETSQGVYHARKVIIAADAWTNKVLKPLGVELPITVTQEQVTYFKPSREHEAQFSNDKFPVWI</sequence>
<reference evidence="7" key="1">
    <citation type="journal article" date="2021" name="Mol. Plant Microbe Interact.">
        <title>Telomere to telomere genome assembly of Fusarium musae F31, causal agent of crown rot disease of banana.</title>
        <authorList>
            <person name="Degradi L."/>
            <person name="Tava V."/>
            <person name="Kunova A."/>
            <person name="Cortesi P."/>
            <person name="Saracchi M."/>
            <person name="Pasquali M."/>
        </authorList>
    </citation>
    <scope>NUCLEOTIDE SEQUENCE</scope>
    <source>
        <strain evidence="7">F31</strain>
    </source>
</reference>
<dbReference type="GO" id="GO:0008115">
    <property type="term" value="F:sarcosine oxidase activity"/>
    <property type="evidence" value="ECO:0007669"/>
    <property type="project" value="TreeGrafter"/>
</dbReference>
<keyword evidence="5" id="KW-0560">Oxidoreductase</keyword>
<feature type="domain" description="FAD dependent oxidoreductase" evidence="6">
    <location>
        <begin position="60"/>
        <end position="189"/>
    </location>
</feature>
<evidence type="ECO:0000256" key="5">
    <source>
        <dbReference type="ARBA" id="ARBA00023002"/>
    </source>
</evidence>
<dbReference type="RefSeq" id="XP_044684731.1">
    <property type="nucleotide sequence ID" value="XM_044820431.1"/>
</dbReference>
<evidence type="ECO:0000313" key="8">
    <source>
        <dbReference type="Proteomes" id="UP000827133"/>
    </source>
</evidence>
<evidence type="ECO:0000313" key="7">
    <source>
        <dbReference type="EMBL" id="KAG9505732.1"/>
    </source>
</evidence>
<comment type="caution">
    <text evidence="7">The sequence shown here is derived from an EMBL/GenBank/DDBJ whole genome shotgun (WGS) entry which is preliminary data.</text>
</comment>